<keyword evidence="3" id="KW-1185">Reference proteome</keyword>
<feature type="region of interest" description="Disordered" evidence="1">
    <location>
        <begin position="1"/>
        <end position="107"/>
    </location>
</feature>
<gene>
    <name evidence="2" type="ORF">BGW38_010673</name>
</gene>
<accession>A0A9P6G470</accession>
<dbReference type="Proteomes" id="UP000780801">
    <property type="component" value="Unassembled WGS sequence"/>
</dbReference>
<dbReference type="AlphaFoldDB" id="A0A9P6G470"/>
<feature type="region of interest" description="Disordered" evidence="1">
    <location>
        <begin position="131"/>
        <end position="207"/>
    </location>
</feature>
<feature type="compositionally biased region" description="Low complexity" evidence="1">
    <location>
        <begin position="169"/>
        <end position="187"/>
    </location>
</feature>
<dbReference type="Pfam" id="PF10253">
    <property type="entry name" value="PRCC"/>
    <property type="match status" value="1"/>
</dbReference>
<dbReference type="PANTHER" id="PTHR13621">
    <property type="entry name" value="PROLINE-RICH PROTEIN PRCC"/>
    <property type="match status" value="1"/>
</dbReference>
<reference evidence="2" key="1">
    <citation type="journal article" date="2020" name="Fungal Divers.">
        <title>Resolving the Mortierellaceae phylogeny through synthesis of multi-gene phylogenetics and phylogenomics.</title>
        <authorList>
            <person name="Vandepol N."/>
            <person name="Liber J."/>
            <person name="Desiro A."/>
            <person name="Na H."/>
            <person name="Kennedy M."/>
            <person name="Barry K."/>
            <person name="Grigoriev I.V."/>
            <person name="Miller A.N."/>
            <person name="O'Donnell K."/>
            <person name="Stajich J.E."/>
            <person name="Bonito G."/>
        </authorList>
    </citation>
    <scope>NUCLEOTIDE SEQUENCE</scope>
    <source>
        <strain evidence="2">KOD1015</strain>
    </source>
</reference>
<feature type="compositionally biased region" description="Low complexity" evidence="1">
    <location>
        <begin position="135"/>
        <end position="154"/>
    </location>
</feature>
<dbReference type="OrthoDB" id="206969at2759"/>
<comment type="caution">
    <text evidence="2">The sequence shown here is derived from an EMBL/GenBank/DDBJ whole genome shotgun (WGS) entry which is preliminary data.</text>
</comment>
<feature type="compositionally biased region" description="Low complexity" evidence="1">
    <location>
        <begin position="27"/>
        <end position="57"/>
    </location>
</feature>
<sequence>MDALAAYGSESDDSGSESMPTPITKQPAKSTASSASASTGSSATTPGSKSIPSLSSMLPPPKSAPVSKPGPTSAANKSSQPKVSKYKTMPTLESDSDSEEESEFRKKARLNASANAVKGGVGALFAMLPAPKNVSGATSSPSSSGAGASGGTSTVYAKTNSFMPRTLQKKPLASAKKSASLSSTAAKEGSDDDEDSEGDEQSDSASFFPLGAAVNALPKSEQGSSGGADKAASNSYIPLFFDKKPLTTAEREEQSATYVDVSTTNEQYAYPSNEQYAYSGNEQYAYSTNEQYAYYDYSAYGQTEAVAEAAADNSGSNSLQLDDKAMLQLGMRKGREGPIQFVDISAKDQMSQAQHVQRAMQGSNSQPKPVDLSSISHLKPSTTQKRKHNIMSLAYQAKANEHELNASWAASRKTKAETQAKYGF</sequence>
<evidence type="ECO:0000313" key="2">
    <source>
        <dbReference type="EMBL" id="KAF9585981.1"/>
    </source>
</evidence>
<dbReference type="EMBL" id="JAABOA010000090">
    <property type="protein sequence ID" value="KAF9585981.1"/>
    <property type="molecule type" value="Genomic_DNA"/>
</dbReference>
<dbReference type="GO" id="GO:0005634">
    <property type="term" value="C:nucleus"/>
    <property type="evidence" value="ECO:0007669"/>
    <property type="project" value="TreeGrafter"/>
</dbReference>
<evidence type="ECO:0008006" key="4">
    <source>
        <dbReference type="Google" id="ProtNLM"/>
    </source>
</evidence>
<evidence type="ECO:0000256" key="1">
    <source>
        <dbReference type="SAM" id="MobiDB-lite"/>
    </source>
</evidence>
<feature type="compositionally biased region" description="Acidic residues" evidence="1">
    <location>
        <begin position="190"/>
        <end position="202"/>
    </location>
</feature>
<feature type="region of interest" description="Disordered" evidence="1">
    <location>
        <begin position="353"/>
        <end position="372"/>
    </location>
</feature>
<name>A0A9P6G470_9FUNG</name>
<dbReference type="InterPro" id="IPR018800">
    <property type="entry name" value="PRCC"/>
</dbReference>
<evidence type="ECO:0000313" key="3">
    <source>
        <dbReference type="Proteomes" id="UP000780801"/>
    </source>
</evidence>
<protein>
    <recommendedName>
        <fullName evidence="4">Proline-rich protein PRCC</fullName>
    </recommendedName>
</protein>
<feature type="compositionally biased region" description="Polar residues" evidence="1">
    <location>
        <begin position="73"/>
        <end position="82"/>
    </location>
</feature>
<proteinExistence type="predicted"/>
<organism evidence="2 3">
    <name type="scientific">Lunasporangiospora selenospora</name>
    <dbReference type="NCBI Taxonomy" id="979761"/>
    <lineage>
        <taxon>Eukaryota</taxon>
        <taxon>Fungi</taxon>
        <taxon>Fungi incertae sedis</taxon>
        <taxon>Mucoromycota</taxon>
        <taxon>Mortierellomycotina</taxon>
        <taxon>Mortierellomycetes</taxon>
        <taxon>Mortierellales</taxon>
        <taxon>Mortierellaceae</taxon>
        <taxon>Lunasporangiospora</taxon>
    </lineage>
</organism>
<dbReference type="PANTHER" id="PTHR13621:SF2">
    <property type="entry name" value="PROLINE-RICH PROTEIN PRCC"/>
    <property type="match status" value="1"/>
</dbReference>